<evidence type="ECO:0000313" key="2">
    <source>
        <dbReference type="Proteomes" id="UP000571751"/>
    </source>
</evidence>
<reference evidence="1 2" key="1">
    <citation type="submission" date="2020-07" db="EMBL/GenBank/DDBJ databases">
        <title>Genomic Encyclopedia of Type Strains, Phase IV (KMG-V): Genome sequencing to study the core and pangenomes of soil and plant-associated prokaryotes.</title>
        <authorList>
            <person name="Whitman W."/>
        </authorList>
    </citation>
    <scope>NUCLEOTIDE SEQUENCE [LARGE SCALE GENOMIC DNA]</scope>
    <source>
        <strain evidence="1 2">C14</strain>
    </source>
</reference>
<gene>
    <name evidence="1" type="ORF">HNP95_001079</name>
</gene>
<proteinExistence type="predicted"/>
<accession>A0A7J9PW58</accession>
<organism evidence="1 2">
    <name type="scientific">Methanococcus maripaludis</name>
    <name type="common">Methanococcus deltae</name>
    <dbReference type="NCBI Taxonomy" id="39152"/>
    <lineage>
        <taxon>Archaea</taxon>
        <taxon>Methanobacteriati</taxon>
        <taxon>Methanobacteriota</taxon>
        <taxon>Methanomada group</taxon>
        <taxon>Methanococci</taxon>
        <taxon>Methanococcales</taxon>
        <taxon>Methanococcaceae</taxon>
        <taxon>Methanococcus</taxon>
    </lineage>
</organism>
<dbReference type="AlphaFoldDB" id="A0A7J9PW58"/>
<comment type="caution">
    <text evidence="1">The sequence shown here is derived from an EMBL/GenBank/DDBJ whole genome shotgun (WGS) entry which is preliminary data.</text>
</comment>
<protein>
    <submittedName>
        <fullName evidence="1">Putative FlaG/YvyC family protein</fullName>
    </submittedName>
</protein>
<evidence type="ECO:0000313" key="1">
    <source>
        <dbReference type="EMBL" id="MBA2868900.1"/>
    </source>
</evidence>
<name>A0A7J9PW58_METMI</name>
<sequence length="405" mass="47509">MPVRFDKCLLIEGKLIKGGKMTYTFKIFYGNTFSNHVENIKRDIEYRINSETEEYILNVNENEYIDHLVQKNYLEPLGFDFENKKVIRAPGDIILHIPYFGESELSKYQPSTFAMRTYPTYLENNMFCFTISNKTNAEDVKNEIARIIDTITDNSRYLSVEVERYNNSLQDFIINKFKARKNKILKEIELLYSLDIPVVKREDLPETFTISPLKNKKKALIKPNPKTAYAPEPRLDDITYYDILQTIHDLGIELERLPNIAKDMDENTIRDLILFQLSSRYIGGSVTGETFNKQGKTDILMKYENKNAFIAECKFWKSENVHKDSISQLLSYLTWRDSKSSLIVFVRNKDITPVIKKIKQFTEEHPNFIAKVNEKSESWINYKFHLNGDKERKIDLAVLIFHVPN</sequence>
<dbReference type="EMBL" id="JACDUP010000002">
    <property type="protein sequence ID" value="MBA2868900.1"/>
    <property type="molecule type" value="Genomic_DNA"/>
</dbReference>
<dbReference type="Proteomes" id="UP000571751">
    <property type="component" value="Unassembled WGS sequence"/>
</dbReference>
<dbReference type="RefSeq" id="WP_181508033.1">
    <property type="nucleotide sequence ID" value="NZ_JACDUP010000002.1"/>
</dbReference>